<dbReference type="PANTHER" id="PTHR22931:SF9">
    <property type="entry name" value="PYRUVATE, PHOSPHATE DIKINASE 1, CHLOROPLASTIC"/>
    <property type="match status" value="1"/>
</dbReference>
<dbReference type="GO" id="GO:0050242">
    <property type="term" value="F:pyruvate, phosphate dikinase activity"/>
    <property type="evidence" value="ECO:0007669"/>
    <property type="project" value="InterPro"/>
</dbReference>
<dbReference type="EMBL" id="UINC01000099">
    <property type="protein sequence ID" value="SUZ49004.1"/>
    <property type="molecule type" value="Genomic_DNA"/>
</dbReference>
<evidence type="ECO:0000313" key="3">
    <source>
        <dbReference type="EMBL" id="SUZ49004.1"/>
    </source>
</evidence>
<feature type="domain" description="PEP-utilising enzyme C-terminal" evidence="2">
    <location>
        <begin position="16"/>
        <end position="292"/>
    </location>
</feature>
<evidence type="ECO:0000256" key="1">
    <source>
        <dbReference type="SAM" id="Coils"/>
    </source>
</evidence>
<accession>A0A381N4J7</accession>
<dbReference type="AlphaFoldDB" id="A0A381N4J7"/>
<dbReference type="InterPro" id="IPR000121">
    <property type="entry name" value="PEP_util_C"/>
</dbReference>
<proteinExistence type="predicted"/>
<dbReference type="InterPro" id="IPR015813">
    <property type="entry name" value="Pyrv/PenolPyrv_kinase-like_dom"/>
</dbReference>
<reference evidence="3" key="1">
    <citation type="submission" date="2018-05" db="EMBL/GenBank/DDBJ databases">
        <authorList>
            <person name="Lanie J.A."/>
            <person name="Ng W.-L."/>
            <person name="Kazmierczak K.M."/>
            <person name="Andrzejewski T.M."/>
            <person name="Davidsen T.M."/>
            <person name="Wayne K.J."/>
            <person name="Tettelin H."/>
            <person name="Glass J.I."/>
            <person name="Rusch D."/>
            <person name="Podicherti R."/>
            <person name="Tsui H.-C.T."/>
            <person name="Winkler M.E."/>
        </authorList>
    </citation>
    <scope>NUCLEOTIDE SEQUENCE</scope>
</reference>
<dbReference type="InterPro" id="IPR040442">
    <property type="entry name" value="Pyrv_kinase-like_dom_sf"/>
</dbReference>
<sequence length="300" mass="33592">MILAEKKETRIKHLKKLLPHQKKDFYNILKTMEGLPVTIRLLDPPLHEFIGVNNKELERLSKDLGKSKKNIEARINELREDNPMLGHRGCRLGISYPEITEMQAEAILGAALKLKKEKGRPKVEIMVPLVGNLNEFLDQKNIILETYRRLSKESGQTLGYKIGTMIEVPRACFSAKEIAKNADFFSFGTNDLTQTVFGFSRDDVGTFFQTYFEKEILSFDPFETISEESVGALMKMAVKDGKKGNPKLSFGICGEHGGDPKSIDFCSALGLDYVSCSPFRVPVARLAAAQAKIKETQNSG</sequence>
<dbReference type="SUPFAM" id="SSF51621">
    <property type="entry name" value="Phosphoenolpyruvate/pyruvate domain"/>
    <property type="match status" value="1"/>
</dbReference>
<gene>
    <name evidence="3" type="ORF">METZ01_LOCUS1858</name>
</gene>
<dbReference type="Pfam" id="PF02896">
    <property type="entry name" value="PEP-utilizers_C"/>
    <property type="match status" value="1"/>
</dbReference>
<dbReference type="Gene3D" id="3.20.20.60">
    <property type="entry name" value="Phosphoenolpyruvate-binding domains"/>
    <property type="match status" value="1"/>
</dbReference>
<name>A0A381N4J7_9ZZZZ</name>
<dbReference type="InterPro" id="IPR023151">
    <property type="entry name" value="PEP_util_CS"/>
</dbReference>
<dbReference type="PANTHER" id="PTHR22931">
    <property type="entry name" value="PHOSPHOENOLPYRUVATE DIKINASE-RELATED"/>
    <property type="match status" value="1"/>
</dbReference>
<keyword evidence="1" id="KW-0175">Coiled coil</keyword>
<organism evidence="3">
    <name type="scientific">marine metagenome</name>
    <dbReference type="NCBI Taxonomy" id="408172"/>
    <lineage>
        <taxon>unclassified sequences</taxon>
        <taxon>metagenomes</taxon>
        <taxon>ecological metagenomes</taxon>
    </lineage>
</organism>
<protein>
    <recommendedName>
        <fullName evidence="2">PEP-utilising enzyme C-terminal domain-containing protein</fullName>
    </recommendedName>
</protein>
<dbReference type="PROSITE" id="PS00742">
    <property type="entry name" value="PEP_ENZYMES_2"/>
    <property type="match status" value="1"/>
</dbReference>
<feature type="coiled-coil region" evidence="1">
    <location>
        <begin position="54"/>
        <end position="81"/>
    </location>
</feature>
<evidence type="ECO:0000259" key="2">
    <source>
        <dbReference type="Pfam" id="PF02896"/>
    </source>
</evidence>
<dbReference type="InterPro" id="IPR010121">
    <property type="entry name" value="Pyruvate_phosphate_dikinase"/>
</dbReference>